<sequence length="58" mass="6218">MKKQQFNMLNHRAALQILGGITDPNNDPDEDHAGEPAPAGGDTSSDDKTNATTRPSRN</sequence>
<reference evidence="2 3" key="1">
    <citation type="submission" date="2018-04" db="EMBL/GenBank/DDBJ databases">
        <title>Genomic Encyclopedia of Archaeal and Bacterial Type Strains, Phase II (KMG-II): from individual species to whole genera.</title>
        <authorList>
            <person name="Goeker M."/>
        </authorList>
    </citation>
    <scope>NUCLEOTIDE SEQUENCE [LARGE SCALE GENOMIC DNA]</scope>
    <source>
        <strain evidence="2 3">DSM 25731</strain>
    </source>
</reference>
<dbReference type="EMBL" id="QBKT01000003">
    <property type="protein sequence ID" value="PTX62364.1"/>
    <property type="molecule type" value="Genomic_DNA"/>
</dbReference>
<gene>
    <name evidence="2" type="ORF">C8N46_103464</name>
</gene>
<organism evidence="2 3">
    <name type="scientific">Kordia periserrulae</name>
    <dbReference type="NCBI Taxonomy" id="701523"/>
    <lineage>
        <taxon>Bacteria</taxon>
        <taxon>Pseudomonadati</taxon>
        <taxon>Bacteroidota</taxon>
        <taxon>Flavobacteriia</taxon>
        <taxon>Flavobacteriales</taxon>
        <taxon>Flavobacteriaceae</taxon>
        <taxon>Kordia</taxon>
    </lineage>
</organism>
<evidence type="ECO:0000313" key="3">
    <source>
        <dbReference type="Proteomes" id="UP000244090"/>
    </source>
</evidence>
<dbReference type="AlphaFoldDB" id="A0A2T6C212"/>
<protein>
    <submittedName>
        <fullName evidence="2">Uncharacterized protein</fullName>
    </submittedName>
</protein>
<keyword evidence="3" id="KW-1185">Reference proteome</keyword>
<accession>A0A2T6C212</accession>
<dbReference type="Proteomes" id="UP000244090">
    <property type="component" value="Unassembled WGS sequence"/>
</dbReference>
<evidence type="ECO:0000256" key="1">
    <source>
        <dbReference type="SAM" id="MobiDB-lite"/>
    </source>
</evidence>
<comment type="caution">
    <text evidence="2">The sequence shown here is derived from an EMBL/GenBank/DDBJ whole genome shotgun (WGS) entry which is preliminary data.</text>
</comment>
<feature type="region of interest" description="Disordered" evidence="1">
    <location>
        <begin position="17"/>
        <end position="58"/>
    </location>
</feature>
<proteinExistence type="predicted"/>
<name>A0A2T6C212_9FLAO</name>
<evidence type="ECO:0000313" key="2">
    <source>
        <dbReference type="EMBL" id="PTX62364.1"/>
    </source>
</evidence>